<proteinExistence type="predicted"/>
<dbReference type="Proteomes" id="UP000037697">
    <property type="component" value="Unassembled WGS sequence"/>
</dbReference>
<keyword evidence="1" id="KW-0614">Plasmid</keyword>
<dbReference type="AlphaFoldDB" id="A0AAW3IYJ7"/>
<name>A0AAW3IYJ7_VIBPH</name>
<gene>
    <name evidence="1" type="ORF">ACX05_06235</name>
</gene>
<dbReference type="EMBL" id="LIRS01000040">
    <property type="protein sequence ID" value="KOY39828.1"/>
    <property type="molecule type" value="Genomic_DNA"/>
</dbReference>
<organism evidence="1 2">
    <name type="scientific">Vibrio parahaemolyticus</name>
    <dbReference type="NCBI Taxonomy" id="670"/>
    <lineage>
        <taxon>Bacteria</taxon>
        <taxon>Pseudomonadati</taxon>
        <taxon>Pseudomonadota</taxon>
        <taxon>Gammaproteobacteria</taxon>
        <taxon>Vibrionales</taxon>
        <taxon>Vibrionaceae</taxon>
        <taxon>Vibrio</taxon>
    </lineage>
</organism>
<evidence type="ECO:0000313" key="1">
    <source>
        <dbReference type="EMBL" id="KOY39828.1"/>
    </source>
</evidence>
<geneLocation type="plasmid" evidence="1">
    <name>unnamed1</name>
</geneLocation>
<sequence length="96" mass="10969">MTDFVVHVVLSAHVDEFDMTPLTIRKLSKGLFNGRSGSQKNLVELFGCEGRTRKASKRTHELVDELAERYLNDAKRLMAKTESDIEAAKRKYRSLI</sequence>
<comment type="caution">
    <text evidence="1">The sequence shown here is derived from an EMBL/GenBank/DDBJ whole genome shotgun (WGS) entry which is preliminary data.</text>
</comment>
<evidence type="ECO:0000313" key="2">
    <source>
        <dbReference type="Proteomes" id="UP000037697"/>
    </source>
</evidence>
<accession>A0AAW3IYJ7</accession>
<protein>
    <submittedName>
        <fullName evidence="1">Uncharacterized protein</fullName>
    </submittedName>
</protein>
<reference evidence="1 2" key="1">
    <citation type="submission" date="2015-07" db="EMBL/GenBank/DDBJ databases">
        <title>Foodborne Vibrio parahaemolyticus Isolates.</title>
        <authorList>
            <person name="Ronholm J."/>
            <person name="Petronella N."/>
            <person name="Kenwell R."/>
            <person name="Banerjee S."/>
        </authorList>
    </citation>
    <scope>NUCLEOTIDE SEQUENCE [LARGE SCALE GENOMIC DNA]</scope>
    <source>
        <strain evidence="1 2">HS-06-05</strain>
        <plasmid evidence="1">unnamed1</plasmid>
    </source>
</reference>